<dbReference type="PANTHER" id="PTHR30032">
    <property type="entry name" value="N-ACETYLMURAMOYL-L-ALANINE AMIDASE-RELATED"/>
    <property type="match status" value="1"/>
</dbReference>
<dbReference type="NCBIfam" id="TIGR02870">
    <property type="entry name" value="spore_II_D"/>
    <property type="match status" value="1"/>
</dbReference>
<dbReference type="EMBL" id="JBHSPF010000070">
    <property type="protein sequence ID" value="MFC5629845.1"/>
    <property type="molecule type" value="Genomic_DNA"/>
</dbReference>
<comment type="caution">
    <text evidence="3">The sequence shown here is derived from an EMBL/GenBank/DDBJ whole genome shotgun (WGS) entry which is preliminary data.</text>
</comment>
<feature type="transmembrane region" description="Helical" evidence="1">
    <location>
        <begin position="5"/>
        <end position="26"/>
    </location>
</feature>
<dbReference type="InterPro" id="IPR014225">
    <property type="entry name" value="Spore_II_D_firmicutes"/>
</dbReference>
<protein>
    <submittedName>
        <fullName evidence="3">Stage II sporulation protein D</fullName>
    </submittedName>
</protein>
<dbReference type="RefSeq" id="WP_270895592.1">
    <property type="nucleotide sequence ID" value="NZ_JBHSPF010000070.1"/>
</dbReference>
<organism evidence="3 4">
    <name type="scientific">Aliibacillus thermotolerans</name>
    <dbReference type="NCBI Taxonomy" id="1834418"/>
    <lineage>
        <taxon>Bacteria</taxon>
        <taxon>Bacillati</taxon>
        <taxon>Bacillota</taxon>
        <taxon>Bacilli</taxon>
        <taxon>Bacillales</taxon>
        <taxon>Bacillaceae</taxon>
        <taxon>Aliibacillus</taxon>
    </lineage>
</organism>
<dbReference type="InterPro" id="IPR013693">
    <property type="entry name" value="SpoIID/LytB_N"/>
</dbReference>
<evidence type="ECO:0000313" key="4">
    <source>
        <dbReference type="Proteomes" id="UP001596143"/>
    </source>
</evidence>
<sequence>MKRWLLYFILCMIVFFSIPVFLVLLFQEEHQQNTSETKDREATEIIRSDEPMVISVFRTEMEKVEEVELEDYVVGVVASEMPAEFEIEALKAQALTARTYAVKQFTEPTDIDLPEGAFVTDSETHQVYHSEEELKELWGEDYQWKINRVKEAVEATKGQVLTYEGELITAAFFSTSNGYTENAEDYWENPVPYLQSVESPWDTDSPRYHNSKKIPIATVEERLGTKIASTSVGEIISRTNSGRVKEVTIGNDTFTGREVREKLKLDSSDFEMERAGNDIIFHTKGWGHGVGMSQYGALGMAEEGKQYTDIVKHYFKGVEIVTL</sequence>
<keyword evidence="1" id="KW-1133">Transmembrane helix</keyword>
<evidence type="ECO:0000256" key="1">
    <source>
        <dbReference type="SAM" id="Phobius"/>
    </source>
</evidence>
<evidence type="ECO:0000259" key="2">
    <source>
        <dbReference type="Pfam" id="PF08486"/>
    </source>
</evidence>
<dbReference type="InterPro" id="IPR051922">
    <property type="entry name" value="Bact_Sporulation_Assoc"/>
</dbReference>
<dbReference type="PANTHER" id="PTHR30032:SF4">
    <property type="entry name" value="AMIDASE ENHANCER"/>
    <property type="match status" value="1"/>
</dbReference>
<feature type="domain" description="Sporulation stage II protein D amidase enhancer LytB N-terminal" evidence="2">
    <location>
        <begin position="59"/>
        <end position="163"/>
    </location>
</feature>
<dbReference type="InterPro" id="IPR013486">
    <property type="entry name" value="SpoIID/LytB"/>
</dbReference>
<proteinExistence type="predicted"/>
<gene>
    <name evidence="3" type="primary">spoIID</name>
    <name evidence="3" type="ORF">ACFPTR_13410</name>
</gene>
<reference evidence="4" key="1">
    <citation type="journal article" date="2019" name="Int. J. Syst. Evol. Microbiol.">
        <title>The Global Catalogue of Microorganisms (GCM) 10K type strain sequencing project: providing services to taxonomists for standard genome sequencing and annotation.</title>
        <authorList>
            <consortium name="The Broad Institute Genomics Platform"/>
            <consortium name="The Broad Institute Genome Sequencing Center for Infectious Disease"/>
            <person name="Wu L."/>
            <person name="Ma J."/>
        </authorList>
    </citation>
    <scope>NUCLEOTIDE SEQUENCE [LARGE SCALE GENOMIC DNA]</scope>
    <source>
        <strain evidence="4">CGMCC 1.15790</strain>
    </source>
</reference>
<keyword evidence="1" id="KW-0812">Transmembrane</keyword>
<accession>A0ABW0UBZ9</accession>
<dbReference type="NCBIfam" id="TIGR02669">
    <property type="entry name" value="SpoIID_LytB"/>
    <property type="match status" value="1"/>
</dbReference>
<dbReference type="Pfam" id="PF08486">
    <property type="entry name" value="SpoIID"/>
    <property type="match status" value="1"/>
</dbReference>
<name>A0ABW0UBZ9_9BACI</name>
<keyword evidence="4" id="KW-1185">Reference proteome</keyword>
<dbReference type="Proteomes" id="UP001596143">
    <property type="component" value="Unassembled WGS sequence"/>
</dbReference>
<evidence type="ECO:0000313" key="3">
    <source>
        <dbReference type="EMBL" id="MFC5629845.1"/>
    </source>
</evidence>
<keyword evidence="1" id="KW-0472">Membrane</keyword>